<accession>A0A8J9V114</accession>
<evidence type="ECO:0000313" key="1">
    <source>
        <dbReference type="EMBL" id="CAH0723257.1"/>
    </source>
</evidence>
<sequence length="194" mass="22852">MIYRYAPVEGSLLDTHFKPVQVEKKIQKVVALVSHLSTNFWERYVMHKELCSVKNNLEILKVTVNNIGNAYDNLHNELIDLAENKRPKHPSPRHDTKFSYKDQNKNTAKTLHDELRNEINDRHIYSALKEEMSRDNKNETRRNGEARNKTTLARYPTKTTAVGCELYTTNHEFPKYCESRYSCKLKETHKCRQN</sequence>
<dbReference type="OrthoDB" id="7173113at2759"/>
<protein>
    <submittedName>
        <fullName evidence="1">Uncharacterized protein</fullName>
    </submittedName>
</protein>
<evidence type="ECO:0000313" key="2">
    <source>
        <dbReference type="Proteomes" id="UP000838878"/>
    </source>
</evidence>
<dbReference type="Proteomes" id="UP000838878">
    <property type="component" value="Chromosome 3"/>
</dbReference>
<name>A0A8J9V114_9NEOP</name>
<reference evidence="1" key="1">
    <citation type="submission" date="2021-12" db="EMBL/GenBank/DDBJ databases">
        <authorList>
            <person name="Martin H S."/>
        </authorList>
    </citation>
    <scope>NUCLEOTIDE SEQUENCE</scope>
</reference>
<keyword evidence="2" id="KW-1185">Reference proteome</keyword>
<dbReference type="EMBL" id="OV170223">
    <property type="protein sequence ID" value="CAH0723257.1"/>
    <property type="molecule type" value="Genomic_DNA"/>
</dbReference>
<organism evidence="1 2">
    <name type="scientific">Brenthis ino</name>
    <name type="common">lesser marbled fritillary</name>
    <dbReference type="NCBI Taxonomy" id="405034"/>
    <lineage>
        <taxon>Eukaryota</taxon>
        <taxon>Metazoa</taxon>
        <taxon>Ecdysozoa</taxon>
        <taxon>Arthropoda</taxon>
        <taxon>Hexapoda</taxon>
        <taxon>Insecta</taxon>
        <taxon>Pterygota</taxon>
        <taxon>Neoptera</taxon>
        <taxon>Endopterygota</taxon>
        <taxon>Lepidoptera</taxon>
        <taxon>Glossata</taxon>
        <taxon>Ditrysia</taxon>
        <taxon>Papilionoidea</taxon>
        <taxon>Nymphalidae</taxon>
        <taxon>Heliconiinae</taxon>
        <taxon>Argynnini</taxon>
        <taxon>Brenthis</taxon>
    </lineage>
</organism>
<proteinExistence type="predicted"/>
<feature type="non-terminal residue" evidence="1">
    <location>
        <position position="194"/>
    </location>
</feature>
<dbReference type="AlphaFoldDB" id="A0A8J9V114"/>
<gene>
    <name evidence="1" type="ORF">BINO364_LOCUS9112</name>
</gene>